<dbReference type="AlphaFoldDB" id="A0AAW2XWY3"/>
<name>A0AAW2XWY3_9LAMI</name>
<reference evidence="2" key="1">
    <citation type="submission" date="2020-06" db="EMBL/GenBank/DDBJ databases">
        <authorList>
            <person name="Li T."/>
            <person name="Hu X."/>
            <person name="Zhang T."/>
            <person name="Song X."/>
            <person name="Zhang H."/>
            <person name="Dai N."/>
            <person name="Sheng W."/>
            <person name="Hou X."/>
            <person name="Wei L."/>
        </authorList>
    </citation>
    <scope>NUCLEOTIDE SEQUENCE</scope>
    <source>
        <strain evidence="2">KEN1</strain>
        <tissue evidence="2">Leaf</tissue>
    </source>
</reference>
<feature type="domain" description="Reverse transcriptase Ty1/copia-type" evidence="1">
    <location>
        <begin position="8"/>
        <end position="144"/>
    </location>
</feature>
<organism evidence="2">
    <name type="scientific">Sesamum latifolium</name>
    <dbReference type="NCBI Taxonomy" id="2727402"/>
    <lineage>
        <taxon>Eukaryota</taxon>
        <taxon>Viridiplantae</taxon>
        <taxon>Streptophyta</taxon>
        <taxon>Embryophyta</taxon>
        <taxon>Tracheophyta</taxon>
        <taxon>Spermatophyta</taxon>
        <taxon>Magnoliopsida</taxon>
        <taxon>eudicotyledons</taxon>
        <taxon>Gunneridae</taxon>
        <taxon>Pentapetalae</taxon>
        <taxon>asterids</taxon>
        <taxon>lamiids</taxon>
        <taxon>Lamiales</taxon>
        <taxon>Pedaliaceae</taxon>
        <taxon>Sesamum</taxon>
    </lineage>
</organism>
<feature type="non-terminal residue" evidence="2">
    <location>
        <position position="150"/>
    </location>
</feature>
<comment type="caution">
    <text evidence="2">The sequence shown here is derived from an EMBL/GenBank/DDBJ whole genome shotgun (WGS) entry which is preliminary data.</text>
</comment>
<dbReference type="InterPro" id="IPR013103">
    <property type="entry name" value="RVT_2"/>
</dbReference>
<dbReference type="Pfam" id="PF07727">
    <property type="entry name" value="RVT_2"/>
    <property type="match status" value="1"/>
</dbReference>
<reference evidence="2" key="2">
    <citation type="journal article" date="2024" name="Plant">
        <title>Genomic evolution and insights into agronomic trait innovations of Sesamum species.</title>
        <authorList>
            <person name="Miao H."/>
            <person name="Wang L."/>
            <person name="Qu L."/>
            <person name="Liu H."/>
            <person name="Sun Y."/>
            <person name="Le M."/>
            <person name="Wang Q."/>
            <person name="Wei S."/>
            <person name="Zheng Y."/>
            <person name="Lin W."/>
            <person name="Duan Y."/>
            <person name="Cao H."/>
            <person name="Xiong S."/>
            <person name="Wang X."/>
            <person name="Wei L."/>
            <person name="Li C."/>
            <person name="Ma Q."/>
            <person name="Ju M."/>
            <person name="Zhao R."/>
            <person name="Li G."/>
            <person name="Mu C."/>
            <person name="Tian Q."/>
            <person name="Mei H."/>
            <person name="Zhang T."/>
            <person name="Gao T."/>
            <person name="Zhang H."/>
        </authorList>
    </citation>
    <scope>NUCLEOTIDE SEQUENCE</scope>
    <source>
        <strain evidence="2">KEN1</strain>
    </source>
</reference>
<accession>A0AAW2XWY3</accession>
<gene>
    <name evidence="2" type="ORF">Slati_0457300</name>
</gene>
<evidence type="ECO:0000259" key="1">
    <source>
        <dbReference type="Pfam" id="PF07727"/>
    </source>
</evidence>
<protein>
    <submittedName>
        <fullName evidence="2">Retrovirus-related Pol polyprotein from transposon RE2</fullName>
    </submittedName>
</protein>
<dbReference type="SUPFAM" id="SSF56672">
    <property type="entry name" value="DNA/RNA polymerases"/>
    <property type="match status" value="1"/>
</dbReference>
<sequence>MKLHPDGTVERYKARLVAKGYNQIEGVDFFDSFSSIAKTVTIRIMFTVASAYSWPIHQLDISNAFLHGYLDDAVYMTPSEGYDAPSEMVCKLKCFPYGLKQASRQWNLEFTTQLTAYGFQQSANDHCLFTLSSANGFLALLVYVVGVPHY</sequence>
<dbReference type="EMBL" id="JACGWN010000002">
    <property type="protein sequence ID" value="KAL0458301.1"/>
    <property type="molecule type" value="Genomic_DNA"/>
</dbReference>
<proteinExistence type="predicted"/>
<dbReference type="InterPro" id="IPR043502">
    <property type="entry name" value="DNA/RNA_pol_sf"/>
</dbReference>
<evidence type="ECO:0000313" key="2">
    <source>
        <dbReference type="EMBL" id="KAL0458301.1"/>
    </source>
</evidence>